<dbReference type="InterPro" id="IPR052516">
    <property type="entry name" value="N-heterocyclic_Hydroxylase"/>
</dbReference>
<keyword evidence="3" id="KW-1185">Reference proteome</keyword>
<sequence>GQGIVDLPLAIPDIRMENCEARAHTRIGWLRSVANIYHAFAVQSFIDELAHAKGADPRDTLLEVMGPSRIVTLKELGVAKVPNYGQSLDEHPVDTTRLRRVIERVTGLARWDERKQQGRALGLAAHRSFLTYVAVVVSVVKDANEHIRVDEAWIVADAGTIVNMERVRAQMEGAVVFGLSLGLYGQITMKDGATVESNFRDYRLARLAETPRKIHVDIIPSDGRPGGIGEPGVPPVAPALANAVFALTGTRVRELPLVKSVKV</sequence>
<accession>A0A3A8NQH7</accession>
<dbReference type="InterPro" id="IPR037165">
    <property type="entry name" value="AldOxase/xan_DH_Mopterin-bd_sf"/>
</dbReference>
<dbReference type="Gene3D" id="3.30.365.10">
    <property type="entry name" value="Aldehyde oxidase/xanthine dehydrogenase, molybdopterin binding domain"/>
    <property type="match status" value="1"/>
</dbReference>
<protein>
    <submittedName>
        <fullName evidence="2">Xanthine dehydrogenase family protein molybdopterin-binding subunit</fullName>
    </submittedName>
</protein>
<dbReference type="PANTHER" id="PTHR47495:SF3">
    <property type="entry name" value="BLR6219 PROTEIN"/>
    <property type="match status" value="1"/>
</dbReference>
<comment type="caution">
    <text evidence="2">The sequence shown here is derived from an EMBL/GenBank/DDBJ whole genome shotgun (WGS) entry which is preliminary data.</text>
</comment>
<gene>
    <name evidence="2" type="ORF">D7V93_37075</name>
</gene>
<name>A0A3A8NQH7_9BACT</name>
<dbReference type="PANTHER" id="PTHR47495">
    <property type="entry name" value="ALDEHYDE DEHYDROGENASE"/>
    <property type="match status" value="1"/>
</dbReference>
<feature type="non-terminal residue" evidence="2">
    <location>
        <position position="1"/>
    </location>
</feature>
<reference evidence="3" key="1">
    <citation type="submission" date="2018-09" db="EMBL/GenBank/DDBJ databases">
        <authorList>
            <person name="Livingstone P.G."/>
            <person name="Whitworth D.E."/>
        </authorList>
    </citation>
    <scope>NUCLEOTIDE SEQUENCE [LARGE SCALE GENOMIC DNA]</scope>
    <source>
        <strain evidence="3">CA051B</strain>
    </source>
</reference>
<dbReference type="AlphaFoldDB" id="A0A3A8NQH7"/>
<dbReference type="GO" id="GO:0016491">
    <property type="term" value="F:oxidoreductase activity"/>
    <property type="evidence" value="ECO:0007669"/>
    <property type="project" value="InterPro"/>
</dbReference>
<dbReference type="InterPro" id="IPR046867">
    <property type="entry name" value="AldOxase/xan_DH_MoCoBD2"/>
</dbReference>
<evidence type="ECO:0000259" key="1">
    <source>
        <dbReference type="Pfam" id="PF20256"/>
    </source>
</evidence>
<proteinExistence type="predicted"/>
<dbReference type="RefSeq" id="WP_147451535.1">
    <property type="nucleotide sequence ID" value="NZ_RAWB01000639.1"/>
</dbReference>
<dbReference type="EMBL" id="RAWB01000639">
    <property type="protein sequence ID" value="RKH43395.1"/>
    <property type="molecule type" value="Genomic_DNA"/>
</dbReference>
<dbReference type="Pfam" id="PF20256">
    <property type="entry name" value="MoCoBD_2"/>
    <property type="match status" value="1"/>
</dbReference>
<organism evidence="2 3">
    <name type="scientific">Corallococcus llansteffanensis</name>
    <dbReference type="NCBI Taxonomy" id="2316731"/>
    <lineage>
        <taxon>Bacteria</taxon>
        <taxon>Pseudomonadati</taxon>
        <taxon>Myxococcota</taxon>
        <taxon>Myxococcia</taxon>
        <taxon>Myxococcales</taxon>
        <taxon>Cystobacterineae</taxon>
        <taxon>Myxococcaceae</taxon>
        <taxon>Corallococcus</taxon>
    </lineage>
</organism>
<evidence type="ECO:0000313" key="3">
    <source>
        <dbReference type="Proteomes" id="UP000272888"/>
    </source>
</evidence>
<dbReference type="Proteomes" id="UP000272888">
    <property type="component" value="Unassembled WGS sequence"/>
</dbReference>
<feature type="domain" description="Aldehyde oxidase/xanthine dehydrogenase second molybdopterin binding" evidence="1">
    <location>
        <begin position="110"/>
        <end position="211"/>
    </location>
</feature>
<evidence type="ECO:0000313" key="2">
    <source>
        <dbReference type="EMBL" id="RKH43395.1"/>
    </source>
</evidence>
<dbReference type="SUPFAM" id="SSF56003">
    <property type="entry name" value="Molybdenum cofactor-binding domain"/>
    <property type="match status" value="1"/>
</dbReference>